<name>F9W9G1_TRYCI</name>
<feature type="chain" id="PRO_5003394624" evidence="3">
    <location>
        <begin position="23"/>
        <end position="514"/>
    </location>
</feature>
<evidence type="ECO:0000256" key="2">
    <source>
        <dbReference type="SAM" id="Phobius"/>
    </source>
</evidence>
<dbReference type="OMA" id="THYAQRF"/>
<dbReference type="VEuPathDB" id="TriTrypDB:TcIL3000_0_45520"/>
<reference evidence="4 5" key="2">
    <citation type="journal article" date="2012" name="Proc. Natl. Acad. Sci. U.S.A.">
        <title>Antigenic diversity is generated by distinct evolutionary mechanisms in African trypanosome species.</title>
        <authorList>
            <person name="Jackson A.P."/>
            <person name="Berry A."/>
            <person name="Aslett M."/>
            <person name="Allison H.C."/>
            <person name="Burton P."/>
            <person name="Vavrova-Anderson J."/>
            <person name="Brown R."/>
            <person name="Browne H."/>
            <person name="Corton N."/>
            <person name="Hauser H."/>
            <person name="Gamble J."/>
            <person name="Gilderthorp R."/>
            <person name="Marcello L."/>
            <person name="McQuillan J."/>
            <person name="Otto T.D."/>
            <person name="Quail M.A."/>
            <person name="Sanders M.J."/>
            <person name="van Tonder A."/>
            <person name="Ginger M.L."/>
            <person name="Field M.C."/>
            <person name="Barry J.D."/>
            <person name="Hertz-Fowler C."/>
            <person name="Berriman M."/>
        </authorList>
    </citation>
    <scope>NUCLEOTIDE SEQUENCE [LARGE SCALE GENOMIC DNA]</scope>
    <source>
        <strain evidence="4 5">IL3000</strain>
    </source>
</reference>
<sequence length="514" mass="57497">MRYAAIRWCGVQVFICATLVLSDSSTGTAVDTTQKTYVTKDGKRLDVEGAKALCAMRALLEGVSARVDAFQDITQKSLTEAREHISHVSSNTHMQEALGKDRMNQTQQYSKMVNHIERRMKSECAISRSHATNASKTLSGVLENHCRADGGHHFRWESSANCDRAAGDIEPLSNRHHANGSGFSISCPPKAVAGYDTEPSFSAMETALRRWNHSKPTPNLTNVLECNDRGVSGSSRHTEPCTVLEAWLRDYEKTRYSIKRLYDITRTAMGMRRYAERLLNDGKQAIEQQKQRERELEEERARQQEAMQREAAAMKALEEAERERLAFLERLAALQREMDHQREAGKGISKETQDELHDIELKEQRAEEHEKELEKGVEAAQESHAKADDRLMFLGTEDDPTTLEEFKKELERELERVEAEARASGEIAEDEAATDDFASSAADSTDGQGKGFSVAWLVMIIAPIILLLLGLLAFILMRGRRAAENKDDIDIGTGTAVGGKEGKVKNIETLDSEI</sequence>
<feature type="region of interest" description="Disordered" evidence="1">
    <location>
        <begin position="421"/>
        <end position="448"/>
    </location>
</feature>
<protein>
    <submittedName>
        <fullName evidence="4">WGS project CAEQ00000000 data, annotated contig 1856</fullName>
    </submittedName>
</protein>
<dbReference type="Pfam" id="PF11727">
    <property type="entry name" value="ISG65-75"/>
    <property type="match status" value="1"/>
</dbReference>
<dbReference type="InterPro" id="IPR021057">
    <property type="entry name" value="Trypano_invariant_glycop"/>
</dbReference>
<dbReference type="Proteomes" id="UP000000702">
    <property type="component" value="Unassembled WGS sequence"/>
</dbReference>
<feature type="signal peptide" evidence="3">
    <location>
        <begin position="1"/>
        <end position="22"/>
    </location>
</feature>
<evidence type="ECO:0000313" key="5">
    <source>
        <dbReference type="Proteomes" id="UP000000702"/>
    </source>
</evidence>
<comment type="caution">
    <text evidence="4">The sequence shown here is derived from an EMBL/GenBank/DDBJ whole genome shotgun (WGS) entry which is preliminary data.</text>
</comment>
<keyword evidence="3" id="KW-0732">Signal</keyword>
<organism evidence="4 5">
    <name type="scientific">Trypanosoma congolense (strain IL3000)</name>
    <dbReference type="NCBI Taxonomy" id="1068625"/>
    <lineage>
        <taxon>Eukaryota</taxon>
        <taxon>Discoba</taxon>
        <taxon>Euglenozoa</taxon>
        <taxon>Kinetoplastea</taxon>
        <taxon>Metakinetoplastina</taxon>
        <taxon>Trypanosomatida</taxon>
        <taxon>Trypanosomatidae</taxon>
        <taxon>Trypanosoma</taxon>
        <taxon>Nannomonas</taxon>
    </lineage>
</organism>
<keyword evidence="2" id="KW-0472">Membrane</keyword>
<gene>
    <name evidence="4" type="ORF">TCIL3000_0_45520</name>
</gene>
<feature type="transmembrane region" description="Helical" evidence="2">
    <location>
        <begin position="454"/>
        <end position="476"/>
    </location>
</feature>
<keyword evidence="2" id="KW-1133">Transmembrane helix</keyword>
<evidence type="ECO:0000256" key="1">
    <source>
        <dbReference type="SAM" id="MobiDB-lite"/>
    </source>
</evidence>
<accession>F9W9G1</accession>
<dbReference type="EMBL" id="CAEQ01001304">
    <property type="protein sequence ID" value="CCD13861.1"/>
    <property type="molecule type" value="Genomic_DNA"/>
</dbReference>
<proteinExistence type="predicted"/>
<evidence type="ECO:0000256" key="3">
    <source>
        <dbReference type="SAM" id="SignalP"/>
    </source>
</evidence>
<keyword evidence="2" id="KW-0812">Transmembrane</keyword>
<evidence type="ECO:0000313" key="4">
    <source>
        <dbReference type="EMBL" id="CCD13861.1"/>
    </source>
</evidence>
<feature type="compositionally biased region" description="Low complexity" evidence="1">
    <location>
        <begin position="435"/>
        <end position="446"/>
    </location>
</feature>
<dbReference type="AlphaFoldDB" id="F9W9G1"/>
<keyword evidence="5" id="KW-1185">Reference proteome</keyword>
<reference evidence="5" key="1">
    <citation type="submission" date="2011-07" db="EMBL/GenBank/DDBJ databases">
        <title>Divergent evolution of antigenic variation in African trypanosomes.</title>
        <authorList>
            <person name="Jackson A.P."/>
            <person name="Berry A."/>
            <person name="Allison H.C."/>
            <person name="Burton P."/>
            <person name="Anderson J."/>
            <person name="Aslett M."/>
            <person name="Brown R."/>
            <person name="Corton N."/>
            <person name="Harris D."/>
            <person name="Hauser H."/>
            <person name="Gamble J."/>
            <person name="Gilderthorp R."/>
            <person name="McQuillan J."/>
            <person name="Quail M.A."/>
            <person name="Sanders M."/>
            <person name="Van Tonder A."/>
            <person name="Ginger M.L."/>
            <person name="Donelson J.E."/>
            <person name="Field M.C."/>
            <person name="Barry J.D."/>
            <person name="Berriman M."/>
            <person name="Hertz-Fowler C."/>
        </authorList>
    </citation>
    <scope>NUCLEOTIDE SEQUENCE [LARGE SCALE GENOMIC DNA]</scope>
    <source>
        <strain evidence="5">IL3000</strain>
    </source>
</reference>